<dbReference type="AlphaFoldDB" id="A0A3P3DDW8"/>
<feature type="domain" description="EamA" evidence="7">
    <location>
        <begin position="144"/>
        <end position="279"/>
    </location>
</feature>
<evidence type="ECO:0000313" key="8">
    <source>
        <dbReference type="EMBL" id="RRH72517.1"/>
    </source>
</evidence>
<sequence>MLAFSALVAGSFTLGARVANLVDPAALTLLRFLLALVVTSLVLAVTRTDFRSALQNGWRWLLPGAIYAGYFVLMFEGLKTATPLSSAAVFTLSPILSAGFGWVLLRQRMTGRMGFALAIGAVGALWVIFRGEIAAALRLEIGRGEAIYFVGCLMHAALPALMRRMSRGEPPMLATTMMLLGGLVILTPWALPKVLATDWAAMPGIVWATLGYTAVCTTAITAALMQYASQRLPGAKVMAYTYLVPGWVIAWELAFKAEAPPGLVAGGVAITVLALLLLLKDERVS</sequence>
<keyword evidence="5 6" id="KW-0472">Membrane</keyword>
<dbReference type="Proteomes" id="UP000282125">
    <property type="component" value="Unassembled WGS sequence"/>
</dbReference>
<dbReference type="InterPro" id="IPR037185">
    <property type="entry name" value="EmrE-like"/>
</dbReference>
<feature type="domain" description="EamA" evidence="7">
    <location>
        <begin position="3"/>
        <end position="128"/>
    </location>
</feature>
<feature type="transmembrane region" description="Helical" evidence="6">
    <location>
        <begin position="204"/>
        <end position="225"/>
    </location>
</feature>
<feature type="transmembrane region" description="Helical" evidence="6">
    <location>
        <begin position="112"/>
        <end position="129"/>
    </location>
</feature>
<feature type="transmembrane region" description="Helical" evidence="6">
    <location>
        <begin position="237"/>
        <end position="255"/>
    </location>
</feature>
<evidence type="ECO:0000256" key="4">
    <source>
        <dbReference type="ARBA" id="ARBA00022989"/>
    </source>
</evidence>
<dbReference type="GO" id="GO:0016020">
    <property type="term" value="C:membrane"/>
    <property type="evidence" value="ECO:0007669"/>
    <property type="project" value="UniProtKB-SubCell"/>
</dbReference>
<dbReference type="PANTHER" id="PTHR32322">
    <property type="entry name" value="INNER MEMBRANE TRANSPORTER"/>
    <property type="match status" value="1"/>
</dbReference>
<reference evidence="8 9" key="1">
    <citation type="submission" date="2018-11" db="EMBL/GenBank/DDBJ databases">
        <title>Gemmobacter sp. nov., YIM 102744-1 draft genome.</title>
        <authorList>
            <person name="Li G."/>
            <person name="Jiang Y."/>
        </authorList>
    </citation>
    <scope>NUCLEOTIDE SEQUENCE [LARGE SCALE GENOMIC DNA]</scope>
    <source>
        <strain evidence="8 9">YIM 102744-1</strain>
    </source>
</reference>
<evidence type="ECO:0000313" key="9">
    <source>
        <dbReference type="Proteomes" id="UP000282125"/>
    </source>
</evidence>
<keyword evidence="3 6" id="KW-0812">Transmembrane</keyword>
<dbReference type="SUPFAM" id="SSF103481">
    <property type="entry name" value="Multidrug resistance efflux transporter EmrE"/>
    <property type="match status" value="2"/>
</dbReference>
<organism evidence="8 9">
    <name type="scientific">Falsigemmobacter faecalis</name>
    <dbReference type="NCBI Taxonomy" id="2488730"/>
    <lineage>
        <taxon>Bacteria</taxon>
        <taxon>Pseudomonadati</taxon>
        <taxon>Pseudomonadota</taxon>
        <taxon>Alphaproteobacteria</taxon>
        <taxon>Rhodobacterales</taxon>
        <taxon>Paracoccaceae</taxon>
        <taxon>Falsigemmobacter</taxon>
    </lineage>
</organism>
<dbReference type="OrthoDB" id="5812248at2"/>
<dbReference type="Pfam" id="PF00892">
    <property type="entry name" value="EamA"/>
    <property type="match status" value="2"/>
</dbReference>
<comment type="caution">
    <text evidence="8">The sequence shown here is derived from an EMBL/GenBank/DDBJ whole genome shotgun (WGS) entry which is preliminary data.</text>
</comment>
<dbReference type="InterPro" id="IPR050638">
    <property type="entry name" value="AA-Vitamin_Transporters"/>
</dbReference>
<gene>
    <name evidence="8" type="ORF">EG244_14665</name>
</gene>
<name>A0A3P3DDW8_9RHOB</name>
<protein>
    <submittedName>
        <fullName evidence="8">DMT family transporter</fullName>
    </submittedName>
</protein>
<keyword evidence="4 6" id="KW-1133">Transmembrane helix</keyword>
<feature type="transmembrane region" description="Helical" evidence="6">
    <location>
        <begin position="173"/>
        <end position="192"/>
    </location>
</feature>
<feature type="transmembrane region" description="Helical" evidence="6">
    <location>
        <begin position="141"/>
        <end position="161"/>
    </location>
</feature>
<evidence type="ECO:0000256" key="1">
    <source>
        <dbReference type="ARBA" id="ARBA00004141"/>
    </source>
</evidence>
<feature type="transmembrane region" description="Helical" evidence="6">
    <location>
        <begin position="25"/>
        <end position="45"/>
    </location>
</feature>
<feature type="transmembrane region" description="Helical" evidence="6">
    <location>
        <begin position="87"/>
        <end position="105"/>
    </location>
</feature>
<dbReference type="EMBL" id="RRAZ01000023">
    <property type="protein sequence ID" value="RRH72517.1"/>
    <property type="molecule type" value="Genomic_DNA"/>
</dbReference>
<evidence type="ECO:0000256" key="5">
    <source>
        <dbReference type="ARBA" id="ARBA00023136"/>
    </source>
</evidence>
<comment type="subcellular location">
    <subcellularLocation>
        <location evidence="1">Membrane</location>
        <topology evidence="1">Multi-pass membrane protein</topology>
    </subcellularLocation>
</comment>
<evidence type="ECO:0000256" key="2">
    <source>
        <dbReference type="ARBA" id="ARBA00007362"/>
    </source>
</evidence>
<evidence type="ECO:0000256" key="6">
    <source>
        <dbReference type="SAM" id="Phobius"/>
    </source>
</evidence>
<evidence type="ECO:0000259" key="7">
    <source>
        <dbReference type="Pfam" id="PF00892"/>
    </source>
</evidence>
<dbReference type="InterPro" id="IPR000620">
    <property type="entry name" value="EamA_dom"/>
</dbReference>
<feature type="transmembrane region" description="Helical" evidence="6">
    <location>
        <begin position="57"/>
        <end position="75"/>
    </location>
</feature>
<proteinExistence type="inferred from homology"/>
<dbReference type="PANTHER" id="PTHR32322:SF2">
    <property type="entry name" value="EAMA DOMAIN-CONTAINING PROTEIN"/>
    <property type="match status" value="1"/>
</dbReference>
<feature type="transmembrane region" description="Helical" evidence="6">
    <location>
        <begin position="261"/>
        <end position="279"/>
    </location>
</feature>
<keyword evidence="9" id="KW-1185">Reference proteome</keyword>
<evidence type="ECO:0000256" key="3">
    <source>
        <dbReference type="ARBA" id="ARBA00022692"/>
    </source>
</evidence>
<accession>A0A3P3DDW8</accession>
<comment type="similarity">
    <text evidence="2">Belongs to the EamA transporter family.</text>
</comment>